<dbReference type="InterPro" id="IPR029432">
    <property type="entry name" value="Gp28/Gp37-like_dom"/>
</dbReference>
<dbReference type="Pfam" id="PF14594">
    <property type="entry name" value="Sipho_Gp37"/>
    <property type="match status" value="1"/>
</dbReference>
<evidence type="ECO:0000313" key="2">
    <source>
        <dbReference type="EMBL" id="XCD06763.1"/>
    </source>
</evidence>
<proteinExistence type="predicted"/>
<name>A0AAU8B3F3_9CAUD</name>
<sequence length="396" mass="44361">MGQVLESVKSLGLYITVWSLNSSQQYVKTAIVDQIENLQLVYKWVDPNTIQLTVAYSATLAQQLIVNNLLTIHANRVFNGVDTEPFLITYRQLQETSNGVRTITIKGSNPLIWLKRRTYKIVCDYGDIIPPEQVVTTAIENVCVSPLVANRALPNFNINFNYPLSNPIIPLYFEEPAYNLFTYCKNVLNTVNAGQTVSFALLDTDNIQAGQFYYNIRAGINRSMNQNVNLSIIFSPTQDNIASNSFTHSLVNFANVATVYGQIGNNYYFEDVGNTTASGYARYETLCDAFLPTGQNATTLTTSNYKSIFQTLGEQKLITQAETQHTIGNLTVNCPFEFKTDFDVGDTVTYYYPEWGVNIDVEITEVRLQFSSKGFTTQVSLGQPLPTLIDKFGVDI</sequence>
<evidence type="ECO:0000259" key="1">
    <source>
        <dbReference type="Pfam" id="PF14594"/>
    </source>
</evidence>
<organism evidence="2">
    <name type="scientific">Dulem virus 30</name>
    <dbReference type="NCBI Taxonomy" id="3145748"/>
    <lineage>
        <taxon>Viruses</taxon>
        <taxon>Duplodnaviria</taxon>
        <taxon>Heunggongvirae</taxon>
        <taxon>Uroviricota</taxon>
        <taxon>Caudoviricetes</taxon>
    </lineage>
</organism>
<feature type="domain" description="Gp28/Gp37-like" evidence="1">
    <location>
        <begin position="26"/>
        <end position="382"/>
    </location>
</feature>
<reference evidence="2" key="1">
    <citation type="submission" date="2024-03" db="EMBL/GenBank/DDBJ databases">
        <title>Diverse circular DNA viruses in blood, oral, and fecal samples of captive lemurs.</title>
        <authorList>
            <person name="Paietta E.N."/>
            <person name="Kraberger S."/>
            <person name="Lund M.C."/>
            <person name="Custer J.M."/>
            <person name="Vargas K.M."/>
            <person name="Ehmke E.E."/>
            <person name="Yoder A.D."/>
            <person name="Varsani A."/>
        </authorList>
    </citation>
    <scope>NUCLEOTIDE SEQUENCE</scope>
    <source>
        <strain evidence="2">Duke_26_2</strain>
    </source>
</reference>
<protein>
    <recommendedName>
        <fullName evidence="1">Gp28/Gp37-like domain-containing protein</fullName>
    </recommendedName>
</protein>
<accession>A0AAU8B3F3</accession>
<dbReference type="EMBL" id="PP511706">
    <property type="protein sequence ID" value="XCD06763.1"/>
    <property type="molecule type" value="Genomic_DNA"/>
</dbReference>